<dbReference type="AlphaFoldDB" id="A0A6A5VB15"/>
<reference evidence="2" key="1">
    <citation type="journal article" date="2020" name="Stud. Mycol.">
        <title>101 Dothideomycetes genomes: a test case for predicting lifestyles and emergence of pathogens.</title>
        <authorList>
            <person name="Haridas S."/>
            <person name="Albert R."/>
            <person name="Binder M."/>
            <person name="Bloem J."/>
            <person name="Labutti K."/>
            <person name="Salamov A."/>
            <person name="Andreopoulos B."/>
            <person name="Baker S."/>
            <person name="Barry K."/>
            <person name="Bills G."/>
            <person name="Bluhm B."/>
            <person name="Cannon C."/>
            <person name="Castanera R."/>
            <person name="Culley D."/>
            <person name="Daum C."/>
            <person name="Ezra D."/>
            <person name="Gonzalez J."/>
            <person name="Henrissat B."/>
            <person name="Kuo A."/>
            <person name="Liang C."/>
            <person name="Lipzen A."/>
            <person name="Lutzoni F."/>
            <person name="Magnuson J."/>
            <person name="Mondo S."/>
            <person name="Nolan M."/>
            <person name="Ohm R."/>
            <person name="Pangilinan J."/>
            <person name="Park H.-J."/>
            <person name="Ramirez L."/>
            <person name="Alfaro M."/>
            <person name="Sun H."/>
            <person name="Tritt A."/>
            <person name="Yoshinaga Y."/>
            <person name="Zwiers L.-H."/>
            <person name="Turgeon B."/>
            <person name="Goodwin S."/>
            <person name="Spatafora J."/>
            <person name="Crous P."/>
            <person name="Grigoriev I."/>
        </authorList>
    </citation>
    <scope>NUCLEOTIDE SEQUENCE</scope>
    <source>
        <strain evidence="2">CBS 107.79</strain>
    </source>
</reference>
<evidence type="ECO:0000313" key="3">
    <source>
        <dbReference type="Proteomes" id="UP000800036"/>
    </source>
</evidence>
<sequence>MSSDALALVPYHSSTTTTPSTNTWRTSTSLLPSRLFTAQTGHALATELLYRLLFDILNRVLASLHRFAATRLDSLGKFVERKFGERWEAQSETRALGEGRGRITQEVGRAAARRGFGSSEVAGGVGVVCPMTGEGTMGAGMGGPPGWVGQVLRGIHEGWLEERDFWGHPFGN</sequence>
<organism evidence="2 3">
    <name type="scientific">Bimuria novae-zelandiae CBS 107.79</name>
    <dbReference type="NCBI Taxonomy" id="1447943"/>
    <lineage>
        <taxon>Eukaryota</taxon>
        <taxon>Fungi</taxon>
        <taxon>Dikarya</taxon>
        <taxon>Ascomycota</taxon>
        <taxon>Pezizomycotina</taxon>
        <taxon>Dothideomycetes</taxon>
        <taxon>Pleosporomycetidae</taxon>
        <taxon>Pleosporales</taxon>
        <taxon>Massarineae</taxon>
        <taxon>Didymosphaeriaceae</taxon>
        <taxon>Bimuria</taxon>
    </lineage>
</organism>
<feature type="region of interest" description="Disordered" evidence="1">
    <location>
        <begin position="1"/>
        <end position="22"/>
    </location>
</feature>
<feature type="compositionally biased region" description="Low complexity" evidence="1">
    <location>
        <begin position="13"/>
        <end position="22"/>
    </location>
</feature>
<protein>
    <submittedName>
        <fullName evidence="2">Uncharacterized protein</fullName>
    </submittedName>
</protein>
<gene>
    <name evidence="2" type="ORF">BU23DRAFT_115105</name>
</gene>
<evidence type="ECO:0000313" key="2">
    <source>
        <dbReference type="EMBL" id="KAF1974325.1"/>
    </source>
</evidence>
<proteinExistence type="predicted"/>
<dbReference type="OrthoDB" id="3944805at2759"/>
<name>A0A6A5VB15_9PLEO</name>
<dbReference type="Proteomes" id="UP000800036">
    <property type="component" value="Unassembled WGS sequence"/>
</dbReference>
<dbReference type="EMBL" id="ML976675">
    <property type="protein sequence ID" value="KAF1974325.1"/>
    <property type="molecule type" value="Genomic_DNA"/>
</dbReference>
<evidence type="ECO:0000256" key="1">
    <source>
        <dbReference type="SAM" id="MobiDB-lite"/>
    </source>
</evidence>
<keyword evidence="3" id="KW-1185">Reference proteome</keyword>
<accession>A0A6A5VB15</accession>